<organism evidence="5">
    <name type="scientific">freshwater metagenome</name>
    <dbReference type="NCBI Taxonomy" id="449393"/>
    <lineage>
        <taxon>unclassified sequences</taxon>
        <taxon>metagenomes</taxon>
        <taxon>ecological metagenomes</taxon>
    </lineage>
</organism>
<evidence type="ECO:0000256" key="2">
    <source>
        <dbReference type="ARBA" id="ARBA00023002"/>
    </source>
</evidence>
<evidence type="ECO:0000313" key="4">
    <source>
        <dbReference type="EMBL" id="CAB4748078.1"/>
    </source>
</evidence>
<comment type="similarity">
    <text evidence="1">Belongs to the short-chain dehydrogenases/reductases (SDR) family.</text>
</comment>
<name>A0A6J7A3C3_9ZZZZ</name>
<dbReference type="InterPro" id="IPR036291">
    <property type="entry name" value="NAD(P)-bd_dom_sf"/>
</dbReference>
<accession>A0A6J7A3C3</accession>
<dbReference type="SUPFAM" id="SSF51735">
    <property type="entry name" value="NAD(P)-binding Rossmann-fold domains"/>
    <property type="match status" value="1"/>
</dbReference>
<dbReference type="PROSITE" id="PS00061">
    <property type="entry name" value="ADH_SHORT"/>
    <property type="match status" value="1"/>
</dbReference>
<gene>
    <name evidence="4" type="ORF">UFOPK2754_01639</name>
    <name evidence="5" type="ORF">UFOPK3139_01108</name>
</gene>
<keyword evidence="2" id="KW-0560">Oxidoreductase</keyword>
<dbReference type="PANTHER" id="PTHR44196:SF1">
    <property type="entry name" value="DEHYDROGENASE_REDUCTASE SDR FAMILY MEMBER 7B"/>
    <property type="match status" value="1"/>
</dbReference>
<dbReference type="EMBL" id="CAEZYR010000056">
    <property type="protein sequence ID" value="CAB4748078.1"/>
    <property type="molecule type" value="Genomic_DNA"/>
</dbReference>
<sequence>MELAGKTAVIIGGGGGIGRGVSLGLAAAGMNVVVADLESGTAQSVADEVNAAGNRAFAATVDATDPASLDELARLVVRENGAVHVLVNLVGVITNRRLDKASEGEWAWFFEFNVMAHVRGNNAFLPHLRAHGEPAHIVNTSSMAGLLALGPAMVGGFNNGLYTTTKHALIGYCDMLRMELEPEGIGVSVLCPGLVAGNLSATSARNRPDRFGGPVANPREGMAPNSAAMPNERVGPIVARAIAENRFYIFTHRDPQQLVAERHAQVTADLAFLDAPSVGETSGAHRAFRSGRPPE</sequence>
<dbReference type="GO" id="GO:0016020">
    <property type="term" value="C:membrane"/>
    <property type="evidence" value="ECO:0007669"/>
    <property type="project" value="TreeGrafter"/>
</dbReference>
<proteinExistence type="inferred from homology"/>
<dbReference type="InterPro" id="IPR020904">
    <property type="entry name" value="Sc_DH/Rdtase_CS"/>
</dbReference>
<dbReference type="GO" id="GO:0016491">
    <property type="term" value="F:oxidoreductase activity"/>
    <property type="evidence" value="ECO:0007669"/>
    <property type="project" value="UniProtKB-KW"/>
</dbReference>
<dbReference type="AlphaFoldDB" id="A0A6J7A3C3"/>
<protein>
    <submittedName>
        <fullName evidence="5">Unannotated protein</fullName>
    </submittedName>
</protein>
<dbReference type="PANTHER" id="PTHR44196">
    <property type="entry name" value="DEHYDROGENASE/REDUCTASE SDR FAMILY MEMBER 7B"/>
    <property type="match status" value="1"/>
</dbReference>
<dbReference type="Gene3D" id="3.40.50.720">
    <property type="entry name" value="NAD(P)-binding Rossmann-like Domain"/>
    <property type="match status" value="1"/>
</dbReference>
<feature type="region of interest" description="Disordered" evidence="3">
    <location>
        <begin position="205"/>
        <end position="228"/>
    </location>
</feature>
<evidence type="ECO:0000256" key="3">
    <source>
        <dbReference type="SAM" id="MobiDB-lite"/>
    </source>
</evidence>
<dbReference type="InterPro" id="IPR002347">
    <property type="entry name" value="SDR_fam"/>
</dbReference>
<reference evidence="5" key="1">
    <citation type="submission" date="2020-05" db="EMBL/GenBank/DDBJ databases">
        <authorList>
            <person name="Chiriac C."/>
            <person name="Salcher M."/>
            <person name="Ghai R."/>
            <person name="Kavagutti S V."/>
        </authorList>
    </citation>
    <scope>NUCLEOTIDE SEQUENCE</scope>
</reference>
<evidence type="ECO:0000256" key="1">
    <source>
        <dbReference type="ARBA" id="ARBA00006484"/>
    </source>
</evidence>
<evidence type="ECO:0000313" key="5">
    <source>
        <dbReference type="EMBL" id="CAB4827204.1"/>
    </source>
</evidence>
<dbReference type="EMBL" id="CAFABA010000036">
    <property type="protein sequence ID" value="CAB4827204.1"/>
    <property type="molecule type" value="Genomic_DNA"/>
</dbReference>
<dbReference type="Pfam" id="PF00106">
    <property type="entry name" value="adh_short"/>
    <property type="match status" value="1"/>
</dbReference>
<dbReference type="PRINTS" id="PR00081">
    <property type="entry name" value="GDHRDH"/>
</dbReference>
<dbReference type="CDD" id="cd05233">
    <property type="entry name" value="SDR_c"/>
    <property type="match status" value="1"/>
</dbReference>